<feature type="transmembrane region" description="Helical" evidence="1">
    <location>
        <begin position="142"/>
        <end position="165"/>
    </location>
</feature>
<dbReference type="RefSeq" id="WP_242962431.1">
    <property type="nucleotide sequence ID" value="NZ_FRAC01000009.1"/>
</dbReference>
<feature type="transmembrane region" description="Helical" evidence="1">
    <location>
        <begin position="9"/>
        <end position="30"/>
    </location>
</feature>
<organism evidence="2 3">
    <name type="scientific">Anaerocolumna jejuensis DSM 15929</name>
    <dbReference type="NCBI Taxonomy" id="1121322"/>
    <lineage>
        <taxon>Bacteria</taxon>
        <taxon>Bacillati</taxon>
        <taxon>Bacillota</taxon>
        <taxon>Clostridia</taxon>
        <taxon>Lachnospirales</taxon>
        <taxon>Lachnospiraceae</taxon>
        <taxon>Anaerocolumna</taxon>
    </lineage>
</organism>
<feature type="transmembrane region" description="Helical" evidence="1">
    <location>
        <begin position="100"/>
        <end position="121"/>
    </location>
</feature>
<sequence length="273" mass="31157">MRTKTDRAFLYFTVPIVILIAISSITGIWHQEIYAKETADWLSQCVGQDISNLFLVVPALTLSAFFASRGIRSARIIWIGTMITNIYSYVIYCFSVHFNFLFHVYCIILGLSLYSVIYFFFHYMKEDYKSWYTEKVPVKATGIFLLVIAGIFLLLWLSQSLPAAIARTVPETIIKDGLFTNPVHALDYSFYLPLMFISAVMLLKRKTLGYLLAPMMIVFAIITNFNIISLMFVTMKKTSVDSTPMIAVFGTLTIICLGFLLLMQKEIVKLSEK</sequence>
<evidence type="ECO:0000313" key="3">
    <source>
        <dbReference type="Proteomes" id="UP000184386"/>
    </source>
</evidence>
<feature type="transmembrane region" description="Helical" evidence="1">
    <location>
        <begin position="185"/>
        <end position="203"/>
    </location>
</feature>
<dbReference type="AlphaFoldDB" id="A0A1M6PUL6"/>
<protein>
    <submittedName>
        <fullName evidence="2">Uncharacterized protein</fullName>
    </submittedName>
</protein>
<keyword evidence="1" id="KW-1133">Transmembrane helix</keyword>
<evidence type="ECO:0000256" key="1">
    <source>
        <dbReference type="SAM" id="Phobius"/>
    </source>
</evidence>
<reference evidence="2 3" key="1">
    <citation type="submission" date="2016-11" db="EMBL/GenBank/DDBJ databases">
        <authorList>
            <person name="Jaros S."/>
            <person name="Januszkiewicz K."/>
            <person name="Wedrychowicz H."/>
        </authorList>
    </citation>
    <scope>NUCLEOTIDE SEQUENCE [LARGE SCALE GENOMIC DNA]</scope>
    <source>
        <strain evidence="2 3">DSM 15929</strain>
    </source>
</reference>
<gene>
    <name evidence="2" type="ORF">SAMN02745136_01744</name>
</gene>
<feature type="transmembrane region" description="Helical" evidence="1">
    <location>
        <begin position="76"/>
        <end position="94"/>
    </location>
</feature>
<feature type="transmembrane region" description="Helical" evidence="1">
    <location>
        <begin position="245"/>
        <end position="263"/>
    </location>
</feature>
<feature type="transmembrane region" description="Helical" evidence="1">
    <location>
        <begin position="210"/>
        <end position="233"/>
    </location>
</feature>
<name>A0A1M6PUL6_9FIRM</name>
<dbReference type="Proteomes" id="UP000184386">
    <property type="component" value="Unassembled WGS sequence"/>
</dbReference>
<keyword evidence="1" id="KW-0812">Transmembrane</keyword>
<proteinExistence type="predicted"/>
<feature type="transmembrane region" description="Helical" evidence="1">
    <location>
        <begin position="50"/>
        <end position="67"/>
    </location>
</feature>
<keyword evidence="3" id="KW-1185">Reference proteome</keyword>
<dbReference type="EMBL" id="FRAC01000009">
    <property type="protein sequence ID" value="SHK11683.1"/>
    <property type="molecule type" value="Genomic_DNA"/>
</dbReference>
<keyword evidence="1" id="KW-0472">Membrane</keyword>
<dbReference type="STRING" id="1121322.SAMN02745136_01744"/>
<accession>A0A1M6PUL6</accession>
<evidence type="ECO:0000313" key="2">
    <source>
        <dbReference type="EMBL" id="SHK11683.1"/>
    </source>
</evidence>